<sequence>MDYSAAALDSDSEVSHLPIHSQVEKIKKEIEKIKHPSLQQSDMNTHLLLRGISISKPRSRSPLGLPSDTSISVGN</sequence>
<dbReference type="Proteomes" id="UP000029981">
    <property type="component" value="Chromosome 5"/>
</dbReference>
<dbReference type="Gramene" id="KGN51465">
    <property type="protein sequence ID" value="KGN51465"/>
    <property type="gene ID" value="Csa_5G561250"/>
</dbReference>
<evidence type="ECO:0000313" key="2">
    <source>
        <dbReference type="EMBL" id="KGN51465.1"/>
    </source>
</evidence>
<evidence type="ECO:0000313" key="3">
    <source>
        <dbReference type="Proteomes" id="UP000029981"/>
    </source>
</evidence>
<dbReference type="PANTHER" id="PTHR34780">
    <property type="entry name" value="OS08G0427800 PROTEIN"/>
    <property type="match status" value="1"/>
</dbReference>
<dbReference type="KEGG" id="csv:105435535"/>
<organism evidence="2 3">
    <name type="scientific">Cucumis sativus</name>
    <name type="common">Cucumber</name>
    <dbReference type="NCBI Taxonomy" id="3659"/>
    <lineage>
        <taxon>Eukaryota</taxon>
        <taxon>Viridiplantae</taxon>
        <taxon>Streptophyta</taxon>
        <taxon>Embryophyta</taxon>
        <taxon>Tracheophyta</taxon>
        <taxon>Spermatophyta</taxon>
        <taxon>Magnoliopsida</taxon>
        <taxon>eudicotyledons</taxon>
        <taxon>Gunneridae</taxon>
        <taxon>Pentapetalae</taxon>
        <taxon>rosids</taxon>
        <taxon>fabids</taxon>
        <taxon>Cucurbitales</taxon>
        <taxon>Cucurbitaceae</taxon>
        <taxon>Benincaseae</taxon>
        <taxon>Cucumis</taxon>
    </lineage>
</organism>
<gene>
    <name evidence="2" type="ORF">Csa_5G561250</name>
</gene>
<dbReference type="OrthoDB" id="1879501at2759"/>
<reference evidence="2 3" key="2">
    <citation type="journal article" date="2009" name="PLoS ONE">
        <title>An integrated genetic and cytogenetic map of the cucumber genome.</title>
        <authorList>
            <person name="Ren Y."/>
            <person name="Zhang Z."/>
            <person name="Liu J."/>
            <person name="Staub J.E."/>
            <person name="Han Y."/>
            <person name="Cheng Z."/>
            <person name="Li X."/>
            <person name="Lu J."/>
            <person name="Miao H."/>
            <person name="Kang H."/>
            <person name="Xie B."/>
            <person name="Gu X."/>
            <person name="Wang X."/>
            <person name="Du Y."/>
            <person name="Jin W."/>
            <person name="Huang S."/>
        </authorList>
    </citation>
    <scope>NUCLEOTIDE SEQUENCE [LARGE SCALE GENOMIC DNA]</scope>
    <source>
        <strain evidence="3">cv. 9930</strain>
    </source>
</reference>
<dbReference type="AlphaFoldDB" id="A0A0A0KPB9"/>
<reference evidence="2 3" key="4">
    <citation type="journal article" date="2011" name="BMC Genomics">
        <title>RNA-Seq improves annotation of protein-coding genes in the cucumber genome.</title>
        <authorList>
            <person name="Li Z."/>
            <person name="Zhang Z."/>
            <person name="Yan P."/>
            <person name="Huang S."/>
            <person name="Fei Z."/>
            <person name="Lin K."/>
        </authorList>
    </citation>
    <scope>NUCLEOTIDE SEQUENCE [LARGE SCALE GENOMIC DNA]</scope>
    <source>
        <strain evidence="3">cv. 9930</strain>
    </source>
</reference>
<accession>A0A0A0KPB9</accession>
<name>A0A0A0KPB9_CUCSA</name>
<feature type="region of interest" description="Disordered" evidence="1">
    <location>
        <begin position="52"/>
        <end position="75"/>
    </location>
</feature>
<dbReference type="OMA" id="EHKNISI"/>
<protein>
    <submittedName>
        <fullName evidence="2">Uncharacterized protein</fullName>
    </submittedName>
</protein>
<reference evidence="2 3" key="1">
    <citation type="journal article" date="2009" name="Nat. Genet.">
        <title>The genome of the cucumber, Cucumis sativus L.</title>
        <authorList>
            <person name="Huang S."/>
            <person name="Li R."/>
            <person name="Zhang Z."/>
            <person name="Li L."/>
            <person name="Gu X."/>
            <person name="Fan W."/>
            <person name="Lucas W.J."/>
            <person name="Wang X."/>
            <person name="Xie B."/>
            <person name="Ni P."/>
            <person name="Ren Y."/>
            <person name="Zhu H."/>
            <person name="Li J."/>
            <person name="Lin K."/>
            <person name="Jin W."/>
            <person name="Fei Z."/>
            <person name="Li G."/>
            <person name="Staub J."/>
            <person name="Kilian A."/>
            <person name="van der Vossen E.A."/>
            <person name="Wu Y."/>
            <person name="Guo J."/>
            <person name="He J."/>
            <person name="Jia Z."/>
            <person name="Ren Y."/>
            <person name="Tian G."/>
            <person name="Lu Y."/>
            <person name="Ruan J."/>
            <person name="Qian W."/>
            <person name="Wang M."/>
            <person name="Huang Q."/>
            <person name="Li B."/>
            <person name="Xuan Z."/>
            <person name="Cao J."/>
            <person name="Asan"/>
            <person name="Wu Z."/>
            <person name="Zhang J."/>
            <person name="Cai Q."/>
            <person name="Bai Y."/>
            <person name="Zhao B."/>
            <person name="Han Y."/>
            <person name="Li Y."/>
            <person name="Li X."/>
            <person name="Wang S."/>
            <person name="Shi Q."/>
            <person name="Liu S."/>
            <person name="Cho W.K."/>
            <person name="Kim J.Y."/>
            <person name="Xu Y."/>
            <person name="Heller-Uszynska K."/>
            <person name="Miao H."/>
            <person name="Cheng Z."/>
            <person name="Zhang S."/>
            <person name="Wu J."/>
            <person name="Yang Y."/>
            <person name="Kang H."/>
            <person name="Li M."/>
            <person name="Liang H."/>
            <person name="Ren X."/>
            <person name="Shi Z."/>
            <person name="Wen M."/>
            <person name="Jian M."/>
            <person name="Yang H."/>
            <person name="Zhang G."/>
            <person name="Yang Z."/>
            <person name="Chen R."/>
            <person name="Liu S."/>
            <person name="Li J."/>
            <person name="Ma L."/>
            <person name="Liu H."/>
            <person name="Zhou Y."/>
            <person name="Zhao J."/>
            <person name="Fang X."/>
            <person name="Li G."/>
            <person name="Fang L."/>
            <person name="Li Y."/>
            <person name="Liu D."/>
            <person name="Zheng H."/>
            <person name="Zhang Y."/>
            <person name="Qin N."/>
            <person name="Li Z."/>
            <person name="Yang G."/>
            <person name="Yang S."/>
            <person name="Bolund L."/>
            <person name="Kristiansen K."/>
            <person name="Zheng H."/>
            <person name="Li S."/>
            <person name="Zhang X."/>
            <person name="Yang H."/>
            <person name="Wang J."/>
            <person name="Sun R."/>
            <person name="Zhang B."/>
            <person name="Jiang S."/>
            <person name="Wang J."/>
            <person name="Du Y."/>
            <person name="Li S."/>
        </authorList>
    </citation>
    <scope>NUCLEOTIDE SEQUENCE [LARGE SCALE GENOMIC DNA]</scope>
    <source>
        <strain evidence="3">cv. 9930</strain>
    </source>
</reference>
<reference evidence="2 3" key="3">
    <citation type="journal article" date="2010" name="BMC Genomics">
        <title>Transcriptome sequencing and comparative analysis of cucumber flowers with different sex types.</title>
        <authorList>
            <person name="Guo S."/>
            <person name="Zheng Y."/>
            <person name="Joung J.G."/>
            <person name="Liu S."/>
            <person name="Zhang Z."/>
            <person name="Crasta O.R."/>
            <person name="Sobral B.W."/>
            <person name="Xu Y."/>
            <person name="Huang S."/>
            <person name="Fei Z."/>
        </authorList>
    </citation>
    <scope>NUCLEOTIDE SEQUENCE [LARGE SCALE GENOMIC DNA]</scope>
    <source>
        <strain evidence="3">cv. 9930</strain>
    </source>
</reference>
<dbReference type="EMBL" id="CM002926">
    <property type="protein sequence ID" value="KGN51465.1"/>
    <property type="molecule type" value="Genomic_DNA"/>
</dbReference>
<keyword evidence="3" id="KW-1185">Reference proteome</keyword>
<dbReference type="PANTHER" id="PTHR34780:SF2">
    <property type="entry name" value="GENOME ASSEMBLY, CHROMOSOME: A02"/>
    <property type="match status" value="1"/>
</dbReference>
<proteinExistence type="predicted"/>
<evidence type="ECO:0000256" key="1">
    <source>
        <dbReference type="SAM" id="MobiDB-lite"/>
    </source>
</evidence>